<evidence type="ECO:0000313" key="7">
    <source>
        <dbReference type="EMBL" id="OGI69919.1"/>
    </source>
</evidence>
<proteinExistence type="predicted"/>
<sequence>MTRAHALLSVAGFAALLFACSREESAPVPPATTETLPNLAPVPTLATLNRGARLFQEHCAQCHGPEAQGHPDWQTPGVVAAPPLNGTGNDSKRSRAQLTAVIANGAKRDGALVMPGWKDRLNDADVNDLIAWFQALWPPEVYTRWQRTNAGG</sequence>
<dbReference type="AlphaFoldDB" id="A0A1F6VK15"/>
<reference evidence="7 8" key="1">
    <citation type="journal article" date="2016" name="Nat. Commun.">
        <title>Thousands of microbial genomes shed light on interconnected biogeochemical processes in an aquifer system.</title>
        <authorList>
            <person name="Anantharaman K."/>
            <person name="Brown C.T."/>
            <person name="Hug L.A."/>
            <person name="Sharon I."/>
            <person name="Castelle C.J."/>
            <person name="Probst A.J."/>
            <person name="Thomas B.C."/>
            <person name="Singh A."/>
            <person name="Wilkins M.J."/>
            <person name="Karaoz U."/>
            <person name="Brodie E.L."/>
            <person name="Williams K.H."/>
            <person name="Hubbard S.S."/>
            <person name="Banfield J.F."/>
        </authorList>
    </citation>
    <scope>NUCLEOTIDE SEQUENCE [LARGE SCALE GENOMIC DNA]</scope>
</reference>
<dbReference type="InterPro" id="IPR051459">
    <property type="entry name" value="Cytochrome_c-type_DH"/>
</dbReference>
<protein>
    <recommendedName>
        <fullName evidence="6">Cytochrome c domain-containing protein</fullName>
    </recommendedName>
</protein>
<feature type="signal peptide" evidence="5">
    <location>
        <begin position="1"/>
        <end position="19"/>
    </location>
</feature>
<gene>
    <name evidence="7" type="ORF">A2W18_14320</name>
</gene>
<dbReference type="GO" id="GO:0009055">
    <property type="term" value="F:electron transfer activity"/>
    <property type="evidence" value="ECO:0007669"/>
    <property type="project" value="InterPro"/>
</dbReference>
<dbReference type="PROSITE" id="PS51257">
    <property type="entry name" value="PROKAR_LIPOPROTEIN"/>
    <property type="match status" value="1"/>
</dbReference>
<evidence type="ECO:0000256" key="4">
    <source>
        <dbReference type="PROSITE-ProRule" id="PRU00433"/>
    </source>
</evidence>
<evidence type="ECO:0000256" key="1">
    <source>
        <dbReference type="ARBA" id="ARBA00022617"/>
    </source>
</evidence>
<dbReference type="Gene3D" id="1.10.760.10">
    <property type="entry name" value="Cytochrome c-like domain"/>
    <property type="match status" value="1"/>
</dbReference>
<comment type="caution">
    <text evidence="7">The sequence shown here is derived from an EMBL/GenBank/DDBJ whole genome shotgun (WGS) entry which is preliminary data.</text>
</comment>
<keyword evidence="5" id="KW-0732">Signal</keyword>
<dbReference type="Proteomes" id="UP000179076">
    <property type="component" value="Unassembled WGS sequence"/>
</dbReference>
<dbReference type="InterPro" id="IPR009056">
    <property type="entry name" value="Cyt_c-like_dom"/>
</dbReference>
<feature type="domain" description="Cytochrome c" evidence="6">
    <location>
        <begin position="46"/>
        <end position="137"/>
    </location>
</feature>
<dbReference type="PANTHER" id="PTHR35008:SF8">
    <property type="entry name" value="ALCOHOL DEHYDROGENASE CYTOCHROME C SUBUNIT"/>
    <property type="match status" value="1"/>
</dbReference>
<organism evidence="7 8">
    <name type="scientific">Candidatus Muproteobacteria bacterium RBG_16_60_9</name>
    <dbReference type="NCBI Taxonomy" id="1817755"/>
    <lineage>
        <taxon>Bacteria</taxon>
        <taxon>Pseudomonadati</taxon>
        <taxon>Pseudomonadota</taxon>
        <taxon>Candidatus Muproteobacteria</taxon>
    </lineage>
</organism>
<evidence type="ECO:0000259" key="6">
    <source>
        <dbReference type="PROSITE" id="PS51007"/>
    </source>
</evidence>
<dbReference type="GO" id="GO:0046872">
    <property type="term" value="F:metal ion binding"/>
    <property type="evidence" value="ECO:0007669"/>
    <property type="project" value="UniProtKB-KW"/>
</dbReference>
<keyword evidence="2 4" id="KW-0479">Metal-binding</keyword>
<dbReference type="PANTHER" id="PTHR35008">
    <property type="entry name" value="BLL4482 PROTEIN-RELATED"/>
    <property type="match status" value="1"/>
</dbReference>
<dbReference type="InterPro" id="IPR036909">
    <property type="entry name" value="Cyt_c-like_dom_sf"/>
</dbReference>
<dbReference type="SUPFAM" id="SSF46626">
    <property type="entry name" value="Cytochrome c"/>
    <property type="match status" value="1"/>
</dbReference>
<evidence type="ECO:0000256" key="5">
    <source>
        <dbReference type="SAM" id="SignalP"/>
    </source>
</evidence>
<dbReference type="PROSITE" id="PS51007">
    <property type="entry name" value="CYTC"/>
    <property type="match status" value="1"/>
</dbReference>
<evidence type="ECO:0000313" key="8">
    <source>
        <dbReference type="Proteomes" id="UP000179076"/>
    </source>
</evidence>
<dbReference type="EMBL" id="MFSP01000011">
    <property type="protein sequence ID" value="OGI69919.1"/>
    <property type="molecule type" value="Genomic_DNA"/>
</dbReference>
<evidence type="ECO:0000256" key="2">
    <source>
        <dbReference type="ARBA" id="ARBA00022723"/>
    </source>
</evidence>
<name>A0A1F6VK15_9PROT</name>
<keyword evidence="3 4" id="KW-0408">Iron</keyword>
<evidence type="ECO:0000256" key="3">
    <source>
        <dbReference type="ARBA" id="ARBA00023004"/>
    </source>
</evidence>
<keyword evidence="1 4" id="KW-0349">Heme</keyword>
<dbReference type="Pfam" id="PF13442">
    <property type="entry name" value="Cytochrome_CBB3"/>
    <property type="match status" value="1"/>
</dbReference>
<feature type="chain" id="PRO_5009527290" description="Cytochrome c domain-containing protein" evidence="5">
    <location>
        <begin position="20"/>
        <end position="152"/>
    </location>
</feature>
<dbReference type="GO" id="GO:0020037">
    <property type="term" value="F:heme binding"/>
    <property type="evidence" value="ECO:0007669"/>
    <property type="project" value="InterPro"/>
</dbReference>
<accession>A0A1F6VK15</accession>